<proteinExistence type="inferred from homology"/>
<feature type="domain" description="Ubiquitin carboxyl-terminal hydrolase C-terminal" evidence="9">
    <location>
        <begin position="656"/>
        <end position="837"/>
    </location>
</feature>
<organism evidence="10 11">
    <name type="scientific">Rhizophagus irregularis</name>
    <dbReference type="NCBI Taxonomy" id="588596"/>
    <lineage>
        <taxon>Eukaryota</taxon>
        <taxon>Fungi</taxon>
        <taxon>Fungi incertae sedis</taxon>
        <taxon>Mucoromycota</taxon>
        <taxon>Glomeromycotina</taxon>
        <taxon>Glomeromycetes</taxon>
        <taxon>Glomerales</taxon>
        <taxon>Glomeraceae</taxon>
        <taxon>Rhizophagus</taxon>
    </lineage>
</organism>
<evidence type="ECO:0000256" key="4">
    <source>
        <dbReference type="ARBA" id="ARBA00022670"/>
    </source>
</evidence>
<evidence type="ECO:0000256" key="1">
    <source>
        <dbReference type="ARBA" id="ARBA00000707"/>
    </source>
</evidence>
<dbReference type="VEuPathDB" id="FungiDB:RhiirA1_456372"/>
<dbReference type="EMBL" id="LLXI01003008">
    <property type="protein sequence ID" value="PKY58434.1"/>
    <property type="molecule type" value="Genomic_DNA"/>
</dbReference>
<comment type="similarity">
    <text evidence="2">Belongs to the peptidase C19 family.</text>
</comment>
<accession>A0A2I1HHS7</accession>
<dbReference type="AlphaFoldDB" id="A0A2I1HHS7"/>
<dbReference type="GO" id="GO:0006508">
    <property type="term" value="P:proteolysis"/>
    <property type="evidence" value="ECO:0007669"/>
    <property type="project" value="UniProtKB-KW"/>
</dbReference>
<evidence type="ECO:0000256" key="5">
    <source>
        <dbReference type="ARBA" id="ARBA00022786"/>
    </source>
</evidence>
<evidence type="ECO:0000259" key="8">
    <source>
        <dbReference type="Pfam" id="PF12436"/>
    </source>
</evidence>
<evidence type="ECO:0000256" key="6">
    <source>
        <dbReference type="ARBA" id="ARBA00022801"/>
    </source>
</evidence>
<dbReference type="Pfam" id="PF12436">
    <property type="entry name" value="USP7_ICP0_bdg"/>
    <property type="match status" value="3"/>
</dbReference>
<feature type="domain" description="Ubiquitin carboxyl-terminal hydrolase 7 ICP0-binding" evidence="8">
    <location>
        <begin position="65"/>
        <end position="184"/>
    </location>
</feature>
<keyword evidence="6" id="KW-0378">Hydrolase</keyword>
<dbReference type="GO" id="GO:0004843">
    <property type="term" value="F:cysteine-type deubiquitinase activity"/>
    <property type="evidence" value="ECO:0007669"/>
    <property type="project" value="UniProtKB-EC"/>
</dbReference>
<evidence type="ECO:0000256" key="3">
    <source>
        <dbReference type="ARBA" id="ARBA00012759"/>
    </source>
</evidence>
<keyword evidence="4" id="KW-0645">Protease</keyword>
<keyword evidence="11" id="KW-1185">Reference proteome</keyword>
<feature type="domain" description="Ubiquitin carboxyl-terminal hydrolase 7 ICP0-binding" evidence="8">
    <location>
        <begin position="379"/>
        <end position="631"/>
    </location>
</feature>
<evidence type="ECO:0000313" key="11">
    <source>
        <dbReference type="Proteomes" id="UP000234323"/>
    </source>
</evidence>
<keyword evidence="5" id="KW-0833">Ubl conjugation pathway</keyword>
<dbReference type="VEuPathDB" id="FungiDB:RhiirFUN_005906"/>
<comment type="caution">
    <text evidence="10">The sequence shown here is derived from an EMBL/GenBank/DDBJ whole genome shotgun (WGS) entry which is preliminary data.</text>
</comment>
<dbReference type="Pfam" id="PF14533">
    <property type="entry name" value="USP7_C2"/>
    <property type="match status" value="1"/>
</dbReference>
<dbReference type="Proteomes" id="UP000234323">
    <property type="component" value="Unassembled WGS sequence"/>
</dbReference>
<reference evidence="10 11" key="1">
    <citation type="submission" date="2015-10" db="EMBL/GenBank/DDBJ databases">
        <title>Genome analyses suggest a sexual origin of heterokaryosis in a supposedly ancient asexual fungus.</title>
        <authorList>
            <person name="Ropars J."/>
            <person name="Sedzielewska K."/>
            <person name="Noel J."/>
            <person name="Charron P."/>
            <person name="Farinelli L."/>
            <person name="Marton T."/>
            <person name="Kruger M."/>
            <person name="Pelin A."/>
            <person name="Brachmann A."/>
            <person name="Corradi N."/>
        </authorList>
    </citation>
    <scope>NUCLEOTIDE SEQUENCE [LARGE SCALE GENOMIC DNA]</scope>
    <source>
        <strain evidence="10 11">A4</strain>
    </source>
</reference>
<dbReference type="Gene3D" id="3.10.20.90">
    <property type="entry name" value="Phosphatidylinositol 3-kinase Catalytic Subunit, Chain A, domain 1"/>
    <property type="match status" value="4"/>
</dbReference>
<name>A0A2I1HHS7_9GLOM</name>
<evidence type="ECO:0000259" key="9">
    <source>
        <dbReference type="Pfam" id="PF14533"/>
    </source>
</evidence>
<sequence length="851" mass="99730">MEDYLTVKIVTAEKFKVHQGFDLANFDDRQYPLSDVHVFRILKSDTFGFLKELVSRNFNIPSERVRLWVLVHRLNATVRPDAPISDFLINISMEEIHAKMTSRPNEMKLYMEVADKPINDKKWFPAVPNTNHIMIFLKYFDPDKQALEGLGQLFVQKFGKVGDITRVLCEKKNLSPDTPLKIYETWFPANHIMVFIKYFDPDKQAFEGLGHLYVQKFGNVGDITRFLREKKNFSPDTPLKIYEEVKPNMIVEMKLKSTFQQSEIQDGDIICFQKALTETEIRKHIKTGRYWNIPHFYKSLTLRIVVSFKLKFDYFCTVKVVTAEKFKNYQGFDLVDFNINCQDTLSGVYLYKIPRRGTYGVFKENISRRFNVPPEQVQFWVLVNRQNKTIRPHIPIPESFFKTSMEKICTNMNSQQNELKLYMEIADKPINGNTWFPIIKENNRNGSSIIIFLKYFDPSTQTLKGLCHLYVQKFGKVKDYINIFCEKEKLPPDTPLKIYEEIGPNEIKEMKLGSTFQQRNGNIICFQKDLTEKEHVLIQEYIKAGLIYSIPQFYETLTSSNDFLFQPKLKDWGQFDVVLNRKWTYDQVAGEVATHLNTDPLKLQFTTAHSIFGTPKSIIKRTTTQTLSEMLQTAYLSQPAHILFYEILKTKKFSGFFKIIWLGNTIKKMEFISMYLQKNATVNETIKEICKKVTLSSPNAKIRLYEVMNHKIQKEYKGIEPINEIQEFMMLYAEEISQDELNNNHTLQVYHFTKDPLNTHGTPFKFFIKNDEVFADTKIRLQLRLGMNKEEFAKIRIAIVSDVMYKKPEYLNDDDIILSEKKLTNMDYLGLDHIDETGQAKSADRTIYIRG</sequence>
<dbReference type="VEuPathDB" id="FungiDB:FUN_004929"/>
<dbReference type="InterPro" id="IPR024729">
    <property type="entry name" value="USP7_ICP0-binding_dom"/>
</dbReference>
<dbReference type="InterPro" id="IPR029346">
    <property type="entry name" value="USP_C"/>
</dbReference>
<dbReference type="EC" id="3.4.19.12" evidence="3"/>
<gene>
    <name evidence="10" type="ORF">RhiirA4_550053</name>
</gene>
<keyword evidence="7" id="KW-0788">Thiol protease</keyword>
<evidence type="ECO:0000313" key="10">
    <source>
        <dbReference type="EMBL" id="PKY58434.1"/>
    </source>
</evidence>
<protein>
    <recommendedName>
        <fullName evidence="3">ubiquitinyl hydrolase 1</fullName>
        <ecNumber evidence="3">3.4.19.12</ecNumber>
    </recommendedName>
</protein>
<comment type="catalytic activity">
    <reaction evidence="1">
        <text>Thiol-dependent hydrolysis of ester, thioester, amide, peptide and isopeptide bonds formed by the C-terminal Gly of ubiquitin (a 76-residue protein attached to proteins as an intracellular targeting signal).</text>
        <dbReference type="EC" id="3.4.19.12"/>
    </reaction>
</comment>
<feature type="domain" description="Ubiquitin carboxyl-terminal hydrolase 7 ICP0-binding" evidence="8">
    <location>
        <begin position="189"/>
        <end position="322"/>
    </location>
</feature>
<evidence type="ECO:0000256" key="2">
    <source>
        <dbReference type="ARBA" id="ARBA00009085"/>
    </source>
</evidence>
<evidence type="ECO:0000256" key="7">
    <source>
        <dbReference type="ARBA" id="ARBA00022807"/>
    </source>
</evidence>